<evidence type="ECO:0000256" key="5">
    <source>
        <dbReference type="ARBA" id="ARBA00023136"/>
    </source>
</evidence>
<dbReference type="PANTHER" id="PTHR15498:SF73">
    <property type="entry name" value="HEPATITIS A VIRUS CELLULAR RECEPTOR 2"/>
    <property type="match status" value="1"/>
</dbReference>
<protein>
    <submittedName>
        <fullName evidence="14">Hepatitis A virus cellular receptor 2</fullName>
    </submittedName>
</protein>
<keyword evidence="7" id="KW-0325">Glycoprotein</keyword>
<organism evidence="13 14">
    <name type="scientific">Chrysochloris asiatica</name>
    <name type="common">Cape golden mole</name>
    <dbReference type="NCBI Taxonomy" id="185453"/>
    <lineage>
        <taxon>Eukaryota</taxon>
        <taxon>Metazoa</taxon>
        <taxon>Chordata</taxon>
        <taxon>Craniata</taxon>
        <taxon>Vertebrata</taxon>
        <taxon>Euteleostomi</taxon>
        <taxon>Mammalia</taxon>
        <taxon>Eutheria</taxon>
        <taxon>Afrotheria</taxon>
        <taxon>Chrysochloridae</taxon>
        <taxon>Chrysochlorinae</taxon>
        <taxon>Chrysochloris</taxon>
    </lineage>
</organism>
<feature type="chain" id="PRO_5038473294" evidence="11">
    <location>
        <begin position="21"/>
        <end position="277"/>
    </location>
</feature>
<keyword evidence="13" id="KW-1185">Reference proteome</keyword>
<evidence type="ECO:0000256" key="2">
    <source>
        <dbReference type="ARBA" id="ARBA00022692"/>
    </source>
</evidence>
<dbReference type="AlphaFoldDB" id="A0A9B0WPC4"/>
<evidence type="ECO:0000256" key="11">
    <source>
        <dbReference type="SAM" id="SignalP"/>
    </source>
</evidence>
<dbReference type="InterPro" id="IPR051669">
    <property type="entry name" value="Immune_Mod/Transcr_Coactivator"/>
</dbReference>
<dbReference type="GO" id="GO:0016020">
    <property type="term" value="C:membrane"/>
    <property type="evidence" value="ECO:0007669"/>
    <property type="project" value="UniProtKB-SubCell"/>
</dbReference>
<dbReference type="InterPro" id="IPR003599">
    <property type="entry name" value="Ig_sub"/>
</dbReference>
<dbReference type="Pfam" id="PF07686">
    <property type="entry name" value="V-set"/>
    <property type="match status" value="1"/>
</dbReference>
<dbReference type="SUPFAM" id="SSF48726">
    <property type="entry name" value="Immunoglobulin"/>
    <property type="match status" value="1"/>
</dbReference>
<evidence type="ECO:0000256" key="7">
    <source>
        <dbReference type="ARBA" id="ARBA00023180"/>
    </source>
</evidence>
<dbReference type="Proteomes" id="UP000504623">
    <property type="component" value="Unplaced"/>
</dbReference>
<comment type="similarity">
    <text evidence="9">Belongs to the immunoglobulin superfamily. TIM family.</text>
</comment>
<dbReference type="GO" id="GO:0016592">
    <property type="term" value="C:mediator complex"/>
    <property type="evidence" value="ECO:0007669"/>
    <property type="project" value="TreeGrafter"/>
</dbReference>
<evidence type="ECO:0000313" key="14">
    <source>
        <dbReference type="RefSeq" id="XP_006864018.1"/>
    </source>
</evidence>
<evidence type="ECO:0000256" key="9">
    <source>
        <dbReference type="ARBA" id="ARBA00038203"/>
    </source>
</evidence>
<reference evidence="14" key="1">
    <citation type="submission" date="2025-08" db="UniProtKB">
        <authorList>
            <consortium name="RefSeq"/>
        </authorList>
    </citation>
    <scope>IDENTIFICATION</scope>
    <source>
        <tissue evidence="14">Spleen</tissue>
    </source>
</reference>
<dbReference type="InterPro" id="IPR013106">
    <property type="entry name" value="Ig_V-set"/>
</dbReference>
<evidence type="ECO:0000256" key="10">
    <source>
        <dbReference type="SAM" id="Phobius"/>
    </source>
</evidence>
<dbReference type="PROSITE" id="PS50835">
    <property type="entry name" value="IG_LIKE"/>
    <property type="match status" value="1"/>
</dbReference>
<dbReference type="GO" id="GO:0006357">
    <property type="term" value="P:regulation of transcription by RNA polymerase II"/>
    <property type="evidence" value="ECO:0007669"/>
    <property type="project" value="TreeGrafter"/>
</dbReference>
<dbReference type="InterPro" id="IPR013783">
    <property type="entry name" value="Ig-like_fold"/>
</dbReference>
<dbReference type="GeneID" id="102815080"/>
<dbReference type="RefSeq" id="XP_006864018.1">
    <property type="nucleotide sequence ID" value="XM_006863956.1"/>
</dbReference>
<keyword evidence="2 10" id="KW-0812">Transmembrane</keyword>
<dbReference type="CTD" id="84868"/>
<gene>
    <name evidence="14" type="primary">HAVCR2</name>
</gene>
<evidence type="ECO:0000256" key="8">
    <source>
        <dbReference type="ARBA" id="ARBA00023319"/>
    </source>
</evidence>
<keyword evidence="5 10" id="KW-0472">Membrane</keyword>
<dbReference type="OrthoDB" id="434099at2759"/>
<keyword evidence="14" id="KW-0675">Receptor</keyword>
<evidence type="ECO:0000313" key="13">
    <source>
        <dbReference type="Proteomes" id="UP000504623"/>
    </source>
</evidence>
<keyword evidence="3 11" id="KW-0732">Signal</keyword>
<dbReference type="InterPro" id="IPR036179">
    <property type="entry name" value="Ig-like_dom_sf"/>
</dbReference>
<name>A0A9B0WPC4_CHRAS</name>
<keyword evidence="6" id="KW-1015">Disulfide bond</keyword>
<evidence type="ECO:0000256" key="1">
    <source>
        <dbReference type="ARBA" id="ARBA00004479"/>
    </source>
</evidence>
<dbReference type="SMART" id="SM00409">
    <property type="entry name" value="IG"/>
    <property type="match status" value="1"/>
</dbReference>
<feature type="domain" description="Ig-like" evidence="12">
    <location>
        <begin position="16"/>
        <end position="120"/>
    </location>
</feature>
<keyword evidence="4 10" id="KW-1133">Transmembrane helix</keyword>
<evidence type="ECO:0000256" key="3">
    <source>
        <dbReference type="ARBA" id="ARBA00022729"/>
    </source>
</evidence>
<evidence type="ECO:0000259" key="12">
    <source>
        <dbReference type="PROSITE" id="PS50835"/>
    </source>
</evidence>
<sequence>MFSHFSFDCILLLLLPLTRSLEVEEGQNAVLPCSYSPTPSVNLMSVCWGHGSCPLSQCHKTVLTTDGNQVTFQKSSRYQLNGYVHEGDVSLTIENVTLADSGAYCCRVQIPGPLNDKKLTLELHITPAKVATARTPWRDFTTIFPRLLTTKDDRTAEVQTLEILLYSNQTQKAPLANELQDSAVTTRIAVYIGVGISAGLALALIFGVLILKWHFHKKEKLQNSRLVSLASLSLSGLANAGAEGMRSEENIYTIEENVYEMEDPNEYYSYVSSEQRP</sequence>
<feature type="signal peptide" evidence="11">
    <location>
        <begin position="1"/>
        <end position="20"/>
    </location>
</feature>
<accession>A0A9B0WPC4</accession>
<dbReference type="FunFam" id="2.60.40.10:FF:000774">
    <property type="entry name" value="Hepatitis A virus cellular receptor 1"/>
    <property type="match status" value="1"/>
</dbReference>
<keyword evidence="8" id="KW-0393">Immunoglobulin domain</keyword>
<proteinExistence type="inferred from homology"/>
<dbReference type="PANTHER" id="PTHR15498">
    <property type="entry name" value="T-CELL IMMUNOGLOBULIN AND MUCIN DOMAIN CONTAINING TIM"/>
    <property type="match status" value="1"/>
</dbReference>
<dbReference type="Gene3D" id="2.60.40.10">
    <property type="entry name" value="Immunoglobulins"/>
    <property type="match status" value="1"/>
</dbReference>
<dbReference type="InterPro" id="IPR007110">
    <property type="entry name" value="Ig-like_dom"/>
</dbReference>
<evidence type="ECO:0000256" key="4">
    <source>
        <dbReference type="ARBA" id="ARBA00022989"/>
    </source>
</evidence>
<feature type="transmembrane region" description="Helical" evidence="10">
    <location>
        <begin position="188"/>
        <end position="211"/>
    </location>
</feature>
<comment type="subcellular location">
    <subcellularLocation>
        <location evidence="1">Membrane</location>
        <topology evidence="1">Single-pass type I membrane protein</topology>
    </subcellularLocation>
</comment>
<evidence type="ECO:0000256" key="6">
    <source>
        <dbReference type="ARBA" id="ARBA00023157"/>
    </source>
</evidence>